<dbReference type="RefSeq" id="WP_183617746.1">
    <property type="nucleotide sequence ID" value="NZ_CAJHAH010000004.1"/>
</dbReference>
<dbReference type="InterPro" id="IPR012338">
    <property type="entry name" value="Beta-lactam/transpept-like"/>
</dbReference>
<evidence type="ECO:0000256" key="1">
    <source>
        <dbReference type="SAM" id="MobiDB-lite"/>
    </source>
</evidence>
<dbReference type="Gene3D" id="3.40.710.10">
    <property type="entry name" value="DD-peptidase/beta-lactamase superfamily"/>
    <property type="match status" value="2"/>
</dbReference>
<feature type="compositionally biased region" description="Low complexity" evidence="1">
    <location>
        <begin position="253"/>
        <end position="265"/>
    </location>
</feature>
<comment type="caution">
    <text evidence="3">The sequence shown here is derived from an EMBL/GenBank/DDBJ whole genome shotgun (WGS) entry which is preliminary data.</text>
</comment>
<dbReference type="PANTHER" id="PTHR43319">
    <property type="entry name" value="BETA-LACTAMASE-RELATED"/>
    <property type="match status" value="1"/>
</dbReference>
<accession>A0A839T813</accession>
<evidence type="ECO:0000313" key="3">
    <source>
        <dbReference type="EMBL" id="MBB3105601.1"/>
    </source>
</evidence>
<dbReference type="AlphaFoldDB" id="A0A839T813"/>
<feature type="region of interest" description="Disordered" evidence="1">
    <location>
        <begin position="244"/>
        <end position="277"/>
    </location>
</feature>
<evidence type="ECO:0000259" key="2">
    <source>
        <dbReference type="Pfam" id="PF00144"/>
    </source>
</evidence>
<dbReference type="InterPro" id="IPR001466">
    <property type="entry name" value="Beta-lactam-related"/>
</dbReference>
<dbReference type="PANTHER" id="PTHR43319:SF3">
    <property type="entry name" value="BETA-LACTAMASE-RELATED DOMAIN-CONTAINING PROTEIN"/>
    <property type="match status" value="1"/>
</dbReference>
<gene>
    <name evidence="3" type="ORF">FHS24_000092</name>
</gene>
<keyword evidence="4" id="KW-1185">Reference proteome</keyword>
<evidence type="ECO:0000313" key="4">
    <source>
        <dbReference type="Proteomes" id="UP000588111"/>
    </source>
</evidence>
<sequence>MIKNNAQANNNNLHQASKLNQAIVSINPELQQQLQQLLTDLQLDDAPAGGALVVYQAGQCIAQASVGMARANLSWSSDTLSLNFSTGKGILATLVHVLVSQKLLDYDRPIADYWPAFAVQGKEQITLRRMMSHQGNLFSIQSIDVDNEAVLDWNMMLKEVAAMPVTAPEQSELYDSAYSALVYGWVLGGVIEAVTDMSLADALRHYLTEPLGIADSCYFGVPENKVNDVAHLVKYFEIAQQEAEQEGDLGTNQESSQQSGQEQSQTRPRRSKPVLRADSANTLHTYTSLPSYACWQEKALTNQISANDGKNESTSEGTKVNELPSLDTAKINRLYFNNSQLNLKNYKSALMLASKQPIDYYDKRTLQAIIPAANGVASAQALATIYAMLANGGTWQGQTLIDEETFNELSTPQVTGMDAVMPAKMNWRLGYHRRFSICDSEGSNDRAQAFGHMGYNGSVAWCDPARQLSFAFIHNFDVTMLNDIRQFALTEAVLDLVDAGI</sequence>
<dbReference type="InterPro" id="IPR052907">
    <property type="entry name" value="Beta-lactamase/esterase"/>
</dbReference>
<dbReference type="Pfam" id="PF00144">
    <property type="entry name" value="Beta-lactamase"/>
    <property type="match status" value="1"/>
</dbReference>
<protein>
    <submittedName>
        <fullName evidence="3">CubicO group peptidase (Beta-lactamase class C family)</fullName>
    </submittedName>
</protein>
<feature type="domain" description="Beta-lactamase-related" evidence="2">
    <location>
        <begin position="47"/>
        <end position="479"/>
    </location>
</feature>
<dbReference type="EMBL" id="JACHXL010000001">
    <property type="protein sequence ID" value="MBB3105601.1"/>
    <property type="molecule type" value="Genomic_DNA"/>
</dbReference>
<name>A0A839T813_9GAMM</name>
<organism evidence="3 4">
    <name type="scientific">Psychrobacter luti</name>
    <dbReference type="NCBI Taxonomy" id="198481"/>
    <lineage>
        <taxon>Bacteria</taxon>
        <taxon>Pseudomonadati</taxon>
        <taxon>Pseudomonadota</taxon>
        <taxon>Gammaproteobacteria</taxon>
        <taxon>Moraxellales</taxon>
        <taxon>Moraxellaceae</taxon>
        <taxon>Psychrobacter</taxon>
    </lineage>
</organism>
<dbReference type="Proteomes" id="UP000588111">
    <property type="component" value="Unassembled WGS sequence"/>
</dbReference>
<reference evidence="3 4" key="1">
    <citation type="submission" date="2020-08" db="EMBL/GenBank/DDBJ databases">
        <title>Genomic Encyclopedia of Type Strains, Phase III (KMG-III): the genomes of soil and plant-associated and newly described type strains.</title>
        <authorList>
            <person name="Whitman W."/>
        </authorList>
    </citation>
    <scope>NUCLEOTIDE SEQUENCE [LARGE SCALE GENOMIC DNA]</scope>
    <source>
        <strain evidence="3 4">CECT 5885</strain>
    </source>
</reference>
<proteinExistence type="predicted"/>
<dbReference type="SUPFAM" id="SSF56601">
    <property type="entry name" value="beta-lactamase/transpeptidase-like"/>
    <property type="match status" value="1"/>
</dbReference>